<dbReference type="SMART" id="SM00862">
    <property type="entry name" value="Trans_reg_C"/>
    <property type="match status" value="1"/>
</dbReference>
<dbReference type="InterPro" id="IPR001867">
    <property type="entry name" value="OmpR/PhoB-type_DNA-bd"/>
</dbReference>
<feature type="domain" description="Response regulatory" evidence="10">
    <location>
        <begin position="7"/>
        <end position="122"/>
    </location>
</feature>
<keyword evidence="3" id="KW-0902">Two-component regulatory system</keyword>
<feature type="modified residue" description="4-aspartylphosphate" evidence="8">
    <location>
        <position position="58"/>
    </location>
</feature>
<dbReference type="GO" id="GO:0032993">
    <property type="term" value="C:protein-DNA complex"/>
    <property type="evidence" value="ECO:0007669"/>
    <property type="project" value="TreeGrafter"/>
</dbReference>
<evidence type="ECO:0000256" key="4">
    <source>
        <dbReference type="ARBA" id="ARBA00023015"/>
    </source>
</evidence>
<feature type="DNA-binding region" description="OmpR/PhoB-type" evidence="9">
    <location>
        <begin position="130"/>
        <end position="226"/>
    </location>
</feature>
<reference evidence="12 13" key="1">
    <citation type="submission" date="2018-08" db="EMBL/GenBank/DDBJ databases">
        <title>A genome reference for cultivated species of the human gut microbiota.</title>
        <authorList>
            <person name="Zou Y."/>
            <person name="Xue W."/>
            <person name="Luo G."/>
        </authorList>
    </citation>
    <scope>NUCLEOTIDE SEQUENCE [LARGE SCALE GENOMIC DNA]</scope>
    <source>
        <strain evidence="12 13">AM44-11BH</strain>
    </source>
</reference>
<dbReference type="EMBL" id="QSFD01000001">
    <property type="protein sequence ID" value="RHA20692.1"/>
    <property type="molecule type" value="Genomic_DNA"/>
</dbReference>
<accession>A0A413RD29</accession>
<evidence type="ECO:0000256" key="9">
    <source>
        <dbReference type="PROSITE-ProRule" id="PRU01091"/>
    </source>
</evidence>
<dbReference type="Pfam" id="PF00072">
    <property type="entry name" value="Response_reg"/>
    <property type="match status" value="1"/>
</dbReference>
<evidence type="ECO:0000313" key="12">
    <source>
        <dbReference type="EMBL" id="RHA20692.1"/>
    </source>
</evidence>
<dbReference type="CDD" id="cd00383">
    <property type="entry name" value="trans_reg_C"/>
    <property type="match status" value="1"/>
</dbReference>
<keyword evidence="4" id="KW-0805">Transcription regulation</keyword>
<sequence length="227" mass="26405">MRNNKRVVLMVEDDKKLREVLTKFLSRNDYEVLAAENGKVGLELFYENSKNLDIVLLDGMLPDIDGVDVLKEIREHSQVSVIMLTARESEEDQLNGLNNGADHYITKPFLMKVLLVHMDKLIHRNNNEDTDVITKGALKLEKKFRKAYINGEFVDTTPKEFDLLVYMCENEKVVLKRENILDAVWGFDYDGDMRTVDTLVKQLRKKMTDKYPYITSVYGVGYRFEVK</sequence>
<protein>
    <recommendedName>
        <fullName evidence="1">Stage 0 sporulation protein A homolog</fullName>
    </recommendedName>
</protein>
<evidence type="ECO:0000256" key="5">
    <source>
        <dbReference type="ARBA" id="ARBA00023125"/>
    </source>
</evidence>
<evidence type="ECO:0000256" key="1">
    <source>
        <dbReference type="ARBA" id="ARBA00018672"/>
    </source>
</evidence>
<dbReference type="Proteomes" id="UP000284779">
    <property type="component" value="Unassembled WGS sequence"/>
</dbReference>
<dbReference type="Pfam" id="PF00486">
    <property type="entry name" value="Trans_reg_C"/>
    <property type="match status" value="1"/>
</dbReference>
<dbReference type="PROSITE" id="PS51755">
    <property type="entry name" value="OMPR_PHOB"/>
    <property type="match status" value="1"/>
</dbReference>
<dbReference type="SMART" id="SM00448">
    <property type="entry name" value="REC"/>
    <property type="match status" value="1"/>
</dbReference>
<keyword evidence="2 8" id="KW-0597">Phosphoprotein</keyword>
<dbReference type="RefSeq" id="WP_117969233.1">
    <property type="nucleotide sequence ID" value="NZ_QSFD01000001.1"/>
</dbReference>
<evidence type="ECO:0000256" key="7">
    <source>
        <dbReference type="ARBA" id="ARBA00024867"/>
    </source>
</evidence>
<dbReference type="FunFam" id="3.40.50.2300:FF:000001">
    <property type="entry name" value="DNA-binding response regulator PhoB"/>
    <property type="match status" value="1"/>
</dbReference>
<evidence type="ECO:0000313" key="13">
    <source>
        <dbReference type="Proteomes" id="UP000284779"/>
    </source>
</evidence>
<dbReference type="InterPro" id="IPR036388">
    <property type="entry name" value="WH-like_DNA-bd_sf"/>
</dbReference>
<name>A0A413RD29_9FIRM</name>
<dbReference type="InterPro" id="IPR039420">
    <property type="entry name" value="WalR-like"/>
</dbReference>
<evidence type="ECO:0000259" key="10">
    <source>
        <dbReference type="PROSITE" id="PS50110"/>
    </source>
</evidence>
<comment type="function">
    <text evidence="7">May play the central regulatory role in sporulation. It may be an element of the effector pathway responsible for the activation of sporulation genes in response to nutritional stress. Spo0A may act in concert with spo0H (a sigma factor) to control the expression of some genes that are critical to the sporulation process.</text>
</comment>
<dbReference type="PANTHER" id="PTHR48111:SF73">
    <property type="entry name" value="ALKALINE PHOSPHATASE SYNTHESIS TRANSCRIPTIONAL REGULATORY PROTEIN PHOP"/>
    <property type="match status" value="1"/>
</dbReference>
<evidence type="ECO:0000256" key="2">
    <source>
        <dbReference type="ARBA" id="ARBA00022553"/>
    </source>
</evidence>
<gene>
    <name evidence="12" type="ORF">DW944_00550</name>
</gene>
<dbReference type="GO" id="GO:0000156">
    <property type="term" value="F:phosphorelay response regulator activity"/>
    <property type="evidence" value="ECO:0007669"/>
    <property type="project" value="TreeGrafter"/>
</dbReference>
<comment type="caution">
    <text evidence="12">The sequence shown here is derived from an EMBL/GenBank/DDBJ whole genome shotgun (WGS) entry which is preliminary data.</text>
</comment>
<dbReference type="GO" id="GO:0006355">
    <property type="term" value="P:regulation of DNA-templated transcription"/>
    <property type="evidence" value="ECO:0007669"/>
    <property type="project" value="InterPro"/>
</dbReference>
<dbReference type="InterPro" id="IPR001789">
    <property type="entry name" value="Sig_transdc_resp-reg_receiver"/>
</dbReference>
<dbReference type="PANTHER" id="PTHR48111">
    <property type="entry name" value="REGULATOR OF RPOS"/>
    <property type="match status" value="1"/>
</dbReference>
<keyword evidence="6" id="KW-0804">Transcription</keyword>
<dbReference type="GO" id="GO:0005829">
    <property type="term" value="C:cytosol"/>
    <property type="evidence" value="ECO:0007669"/>
    <property type="project" value="TreeGrafter"/>
</dbReference>
<dbReference type="InterPro" id="IPR011006">
    <property type="entry name" value="CheY-like_superfamily"/>
</dbReference>
<dbReference type="SUPFAM" id="SSF52172">
    <property type="entry name" value="CheY-like"/>
    <property type="match status" value="1"/>
</dbReference>
<evidence type="ECO:0000259" key="11">
    <source>
        <dbReference type="PROSITE" id="PS51755"/>
    </source>
</evidence>
<keyword evidence="13" id="KW-1185">Reference proteome</keyword>
<dbReference type="PROSITE" id="PS50110">
    <property type="entry name" value="RESPONSE_REGULATORY"/>
    <property type="match status" value="1"/>
</dbReference>
<dbReference type="GO" id="GO:0000976">
    <property type="term" value="F:transcription cis-regulatory region binding"/>
    <property type="evidence" value="ECO:0007669"/>
    <property type="project" value="TreeGrafter"/>
</dbReference>
<feature type="domain" description="OmpR/PhoB-type" evidence="11">
    <location>
        <begin position="130"/>
        <end position="226"/>
    </location>
</feature>
<evidence type="ECO:0000256" key="6">
    <source>
        <dbReference type="ARBA" id="ARBA00023163"/>
    </source>
</evidence>
<evidence type="ECO:0000256" key="3">
    <source>
        <dbReference type="ARBA" id="ARBA00023012"/>
    </source>
</evidence>
<keyword evidence="5 9" id="KW-0238">DNA-binding</keyword>
<dbReference type="Gene3D" id="3.40.50.2300">
    <property type="match status" value="1"/>
</dbReference>
<dbReference type="AlphaFoldDB" id="A0A413RD29"/>
<dbReference type="Gene3D" id="1.10.10.10">
    <property type="entry name" value="Winged helix-like DNA-binding domain superfamily/Winged helix DNA-binding domain"/>
    <property type="match status" value="1"/>
</dbReference>
<evidence type="ECO:0000256" key="8">
    <source>
        <dbReference type="PROSITE-ProRule" id="PRU00169"/>
    </source>
</evidence>
<organism evidence="12 13">
    <name type="scientific">Eubacterium ventriosum</name>
    <dbReference type="NCBI Taxonomy" id="39496"/>
    <lineage>
        <taxon>Bacteria</taxon>
        <taxon>Bacillati</taxon>
        <taxon>Bacillota</taxon>
        <taxon>Clostridia</taxon>
        <taxon>Eubacteriales</taxon>
        <taxon>Eubacteriaceae</taxon>
        <taxon>Eubacterium</taxon>
    </lineage>
</organism>
<dbReference type="CDD" id="cd17574">
    <property type="entry name" value="REC_OmpR"/>
    <property type="match status" value="1"/>
</dbReference>
<proteinExistence type="predicted"/>